<proteinExistence type="predicted"/>
<dbReference type="GO" id="GO:0042790">
    <property type="term" value="P:nucleolar large rRNA transcription by RNA polymerase I"/>
    <property type="evidence" value="ECO:0007669"/>
    <property type="project" value="TreeGrafter"/>
</dbReference>
<evidence type="ECO:0000313" key="3">
    <source>
        <dbReference type="Proteomes" id="UP000240493"/>
    </source>
</evidence>
<keyword evidence="3" id="KW-1185">Reference proteome</keyword>
<name>A0A2T3ZD59_TRIA4</name>
<evidence type="ECO:0000313" key="2">
    <source>
        <dbReference type="EMBL" id="PTB42747.1"/>
    </source>
</evidence>
<dbReference type="GO" id="GO:0070860">
    <property type="term" value="C:RNA polymerase I core factor complex"/>
    <property type="evidence" value="ECO:0007669"/>
    <property type="project" value="TreeGrafter"/>
</dbReference>
<organism evidence="2 3">
    <name type="scientific">Trichoderma asperellum (strain ATCC 204424 / CBS 433.97 / NBRC 101777)</name>
    <dbReference type="NCBI Taxonomy" id="1042311"/>
    <lineage>
        <taxon>Eukaryota</taxon>
        <taxon>Fungi</taxon>
        <taxon>Dikarya</taxon>
        <taxon>Ascomycota</taxon>
        <taxon>Pezizomycotina</taxon>
        <taxon>Sordariomycetes</taxon>
        <taxon>Hypocreomycetidae</taxon>
        <taxon>Hypocreales</taxon>
        <taxon>Hypocreaceae</taxon>
        <taxon>Trichoderma</taxon>
    </lineage>
</organism>
<dbReference type="STRING" id="1042311.A0A2T3ZD59"/>
<dbReference type="Proteomes" id="UP000240493">
    <property type="component" value="Unassembled WGS sequence"/>
</dbReference>
<feature type="region of interest" description="Disordered" evidence="1">
    <location>
        <begin position="33"/>
        <end position="80"/>
    </location>
</feature>
<accession>A0A2T3ZD59</accession>
<feature type="compositionally biased region" description="Low complexity" evidence="1">
    <location>
        <begin position="242"/>
        <end position="253"/>
    </location>
</feature>
<dbReference type="GO" id="GO:0017025">
    <property type="term" value="F:TBP-class protein binding"/>
    <property type="evidence" value="ECO:0007669"/>
    <property type="project" value="TreeGrafter"/>
</dbReference>
<feature type="compositionally biased region" description="Basic and acidic residues" evidence="1">
    <location>
        <begin position="53"/>
        <end position="64"/>
    </location>
</feature>
<dbReference type="PANTHER" id="PTHR28244">
    <property type="entry name" value="RNA POLYMERASE I-SPECIFIC TRANSCRIPTION INITIATION FACTOR RRN11"/>
    <property type="match status" value="1"/>
</dbReference>
<dbReference type="GO" id="GO:0001164">
    <property type="term" value="F:RNA polymerase I core promoter sequence-specific DNA binding"/>
    <property type="evidence" value="ECO:0007669"/>
    <property type="project" value="TreeGrafter"/>
</dbReference>
<dbReference type="InterPro" id="IPR053029">
    <property type="entry name" value="RNA_pol_I-specific_init_factor"/>
</dbReference>
<protein>
    <submittedName>
        <fullName evidence="2">Uncharacterized protein</fullName>
    </submittedName>
</protein>
<feature type="region of interest" description="Disordered" evidence="1">
    <location>
        <begin position="240"/>
        <end position="262"/>
    </location>
</feature>
<evidence type="ECO:0000256" key="1">
    <source>
        <dbReference type="SAM" id="MobiDB-lite"/>
    </source>
</evidence>
<dbReference type="PANTHER" id="PTHR28244:SF1">
    <property type="entry name" value="RNA POLYMERASE I-SPECIFIC TRANSCRIPTION INITIATION FACTOR RRN11"/>
    <property type="match status" value="1"/>
</dbReference>
<dbReference type="AlphaFoldDB" id="A0A2T3ZD59"/>
<sequence>MNFKNDLRENESHSREQFFHAFKQSSSNAQFSLAGLSESGKDPRLSAKQFPHQRLDLEEDEKRKLGSKGGQQRSRLRDDDRKGHLDVVLRATEQFLAQGEVAKAAKAFGIILQLRPRTQSIDIRLHNLWSIGAEILMRQREKLKNLDQHLQSAPGQSDHAFQMAESQWGSSSSMSEIKSYFEILIRQYAYDHKLPHKLSALDFWLALLSCELSNIYMEHVGGIARQEKETMLQHTDPAHHYSLMSTSPSTSDSGQPDLESADFEPRYESKEDWAKRHKEAICQRTLRGLQNISLRMEKLMDQLPYSKNAHFLQLKETISFLSADLASSLGISGL</sequence>
<dbReference type="EMBL" id="KZ679259">
    <property type="protein sequence ID" value="PTB42747.1"/>
    <property type="molecule type" value="Genomic_DNA"/>
</dbReference>
<reference evidence="2 3" key="1">
    <citation type="submission" date="2016-07" db="EMBL/GenBank/DDBJ databases">
        <title>Multiple horizontal gene transfer events from other fungi enriched the ability of initially mycotrophic Trichoderma (Ascomycota) to feed on dead plant biomass.</title>
        <authorList>
            <consortium name="DOE Joint Genome Institute"/>
            <person name="Aerts A."/>
            <person name="Atanasova L."/>
            <person name="Chenthamara K."/>
            <person name="Zhang J."/>
            <person name="Grujic M."/>
            <person name="Henrissat B."/>
            <person name="Kuo A."/>
            <person name="Salamov A."/>
            <person name="Lipzen A."/>
            <person name="Labutti K."/>
            <person name="Barry K."/>
            <person name="Miao Y."/>
            <person name="Rahimi M.J."/>
            <person name="Shen Q."/>
            <person name="Grigoriev I.V."/>
            <person name="Kubicek C.P."/>
            <person name="Druzhinina I.S."/>
        </authorList>
    </citation>
    <scope>NUCLEOTIDE SEQUENCE [LARGE SCALE GENOMIC DNA]</scope>
    <source>
        <strain evidence="2 3">CBS 433.97</strain>
    </source>
</reference>
<gene>
    <name evidence="2" type="ORF">M441DRAFT_134449</name>
</gene>
<dbReference type="OrthoDB" id="2159786at2759"/>